<dbReference type="OrthoDB" id="1919845at2759"/>
<feature type="compositionally biased region" description="Basic and acidic residues" evidence="1">
    <location>
        <begin position="1"/>
        <end position="17"/>
    </location>
</feature>
<protein>
    <submittedName>
        <fullName evidence="4">Uncharacterized mitochondrial protein AtMg00810-like</fullName>
    </submittedName>
</protein>
<keyword evidence="3" id="KW-1185">Reference proteome</keyword>
<dbReference type="RefSeq" id="XP_017696192.1">
    <property type="nucleotide sequence ID" value="XM_017840703.2"/>
</dbReference>
<organism evidence="3 4">
    <name type="scientific">Phoenix dactylifera</name>
    <name type="common">Date palm</name>
    <dbReference type="NCBI Taxonomy" id="42345"/>
    <lineage>
        <taxon>Eukaryota</taxon>
        <taxon>Viridiplantae</taxon>
        <taxon>Streptophyta</taxon>
        <taxon>Embryophyta</taxon>
        <taxon>Tracheophyta</taxon>
        <taxon>Spermatophyta</taxon>
        <taxon>Magnoliopsida</taxon>
        <taxon>Liliopsida</taxon>
        <taxon>Arecaceae</taxon>
        <taxon>Coryphoideae</taxon>
        <taxon>Phoeniceae</taxon>
        <taxon>Phoenix</taxon>
    </lineage>
</organism>
<dbReference type="KEGG" id="pda:108510764"/>
<feature type="region of interest" description="Disordered" evidence="1">
    <location>
        <begin position="1"/>
        <end position="20"/>
    </location>
</feature>
<evidence type="ECO:0000313" key="4">
    <source>
        <dbReference type="RefSeq" id="XP_017696192.1"/>
    </source>
</evidence>
<dbReference type="AlphaFoldDB" id="A0A8B7MS47"/>
<gene>
    <name evidence="4" type="primary">LOC108510764</name>
</gene>
<feature type="domain" description="Reverse transcriptase Ty1/copia-type" evidence="2">
    <location>
        <begin position="40"/>
        <end position="118"/>
    </location>
</feature>
<proteinExistence type="predicted"/>
<reference evidence="4" key="1">
    <citation type="submission" date="2025-08" db="UniProtKB">
        <authorList>
            <consortium name="RefSeq"/>
        </authorList>
    </citation>
    <scope>IDENTIFICATION</scope>
    <source>
        <tissue evidence="4">Young leaves</tissue>
    </source>
</reference>
<dbReference type="PANTHER" id="PTHR11439:SF498">
    <property type="entry name" value="DNAK FAMILY PROTEIN"/>
    <property type="match status" value="1"/>
</dbReference>
<dbReference type="PANTHER" id="PTHR11439">
    <property type="entry name" value="GAG-POL-RELATED RETROTRANSPOSON"/>
    <property type="match status" value="1"/>
</dbReference>
<dbReference type="GeneID" id="108510764"/>
<name>A0A8B7MS47_PHODC</name>
<dbReference type="InterPro" id="IPR013103">
    <property type="entry name" value="RVT_2"/>
</dbReference>
<accession>A0A8B7MS47</accession>
<dbReference type="Proteomes" id="UP000228380">
    <property type="component" value="Unplaced"/>
</dbReference>
<evidence type="ECO:0000259" key="2">
    <source>
        <dbReference type="Pfam" id="PF07727"/>
    </source>
</evidence>
<evidence type="ECO:0000256" key="1">
    <source>
        <dbReference type="SAM" id="MobiDB-lite"/>
    </source>
</evidence>
<sequence length="224" mass="25552">MTRELIMKQHNEKEESKRRKTISLNSVTQEELESKDFEDVEVFVNDIILAGNDLEEINALKSALDQQFKIKDLEALNFFLDLEVARSTEGILVCQRKFALKILEDVGFTGARVAKTLMEQNVKLDRSSGELLDDPLGYRRLVGRFLYLTITRPDVSFDVQVREPHLDAAHIILRYIKGTPAQGIFFPVSNDLHLKVFSDSDWDCPDTRRSIIGYCAFLGNALLS</sequence>
<evidence type="ECO:0000313" key="3">
    <source>
        <dbReference type="Proteomes" id="UP000228380"/>
    </source>
</evidence>
<dbReference type="Pfam" id="PF07727">
    <property type="entry name" value="RVT_2"/>
    <property type="match status" value="1"/>
</dbReference>